<organism evidence="1 2">
    <name type="scientific">Brachionus plicatilis</name>
    <name type="common">Marine rotifer</name>
    <name type="synonym">Brachionus muelleri</name>
    <dbReference type="NCBI Taxonomy" id="10195"/>
    <lineage>
        <taxon>Eukaryota</taxon>
        <taxon>Metazoa</taxon>
        <taxon>Spiralia</taxon>
        <taxon>Gnathifera</taxon>
        <taxon>Rotifera</taxon>
        <taxon>Eurotatoria</taxon>
        <taxon>Monogononta</taxon>
        <taxon>Pseudotrocha</taxon>
        <taxon>Ploima</taxon>
        <taxon>Brachionidae</taxon>
        <taxon>Brachionus</taxon>
    </lineage>
</organism>
<gene>
    <name evidence="1" type="ORF">BpHYR1_030834</name>
</gene>
<dbReference type="AlphaFoldDB" id="A0A3M7P866"/>
<evidence type="ECO:0008006" key="3">
    <source>
        <dbReference type="Google" id="ProtNLM"/>
    </source>
</evidence>
<dbReference type="EMBL" id="REGN01012717">
    <property type="protein sequence ID" value="RMZ94937.1"/>
    <property type="molecule type" value="Genomic_DNA"/>
</dbReference>
<name>A0A3M7P866_BRAPC</name>
<comment type="caution">
    <text evidence="1">The sequence shown here is derived from an EMBL/GenBank/DDBJ whole genome shotgun (WGS) entry which is preliminary data.</text>
</comment>
<accession>A0A3M7P866</accession>
<keyword evidence="2" id="KW-1185">Reference proteome</keyword>
<sequence>WSLKINLSKTSYCVFTTAGYRVGHETKYKLKLSLEGSQIPMDPFPTLLGITLDPKLNFKKLFENLTQKITTRLLIYTTVMLNPENTW</sequence>
<proteinExistence type="predicted"/>
<evidence type="ECO:0000313" key="2">
    <source>
        <dbReference type="Proteomes" id="UP000276133"/>
    </source>
</evidence>
<feature type="non-terminal residue" evidence="1">
    <location>
        <position position="1"/>
    </location>
</feature>
<evidence type="ECO:0000313" key="1">
    <source>
        <dbReference type="EMBL" id="RMZ94937.1"/>
    </source>
</evidence>
<dbReference type="Proteomes" id="UP000276133">
    <property type="component" value="Unassembled WGS sequence"/>
</dbReference>
<reference evidence="1 2" key="1">
    <citation type="journal article" date="2018" name="Sci. Rep.">
        <title>Genomic signatures of local adaptation to the degree of environmental predictability in rotifers.</title>
        <authorList>
            <person name="Franch-Gras L."/>
            <person name="Hahn C."/>
            <person name="Garcia-Roger E.M."/>
            <person name="Carmona M.J."/>
            <person name="Serra M."/>
            <person name="Gomez A."/>
        </authorList>
    </citation>
    <scope>NUCLEOTIDE SEQUENCE [LARGE SCALE GENOMIC DNA]</scope>
    <source>
        <strain evidence="1">HYR1</strain>
    </source>
</reference>
<protein>
    <recommendedName>
        <fullName evidence="3">RNA-directed DNA polymerase from mobile element jockey-like</fullName>
    </recommendedName>
</protein>